<name>A0A914WAH5_9BILA</name>
<protein>
    <submittedName>
        <fullName evidence="8">G-protein coupled receptors family 1 profile domain-containing protein</fullName>
    </submittedName>
</protein>
<proteinExistence type="predicted"/>
<dbReference type="InterPro" id="IPR019424">
    <property type="entry name" value="7TM_GPCR_Srsx"/>
</dbReference>
<dbReference type="SUPFAM" id="SSF81321">
    <property type="entry name" value="Family A G protein-coupled receptor-like"/>
    <property type="match status" value="1"/>
</dbReference>
<feature type="transmembrane region" description="Helical" evidence="5">
    <location>
        <begin position="242"/>
        <end position="264"/>
    </location>
</feature>
<dbReference type="AlphaFoldDB" id="A0A914WAH5"/>
<sequence length="335" mass="37326">MSSPAVRNRTDGLLELVGTPGETETWIQTSIIYLIEGALVTIASLPLFIVVALNASLREQKEYVIFAALSLANGLFGIGYILGGGIRLPILLNGDGHVLTSGWSCYTRYYNLIYVYAAPLVASMNLIVSVDRLLAIFIPFRYFAFTNRYAFRLVGFAYAYHIIPAVVGGCISYQYYQEPKQPAYCTLYMGTSTAFIDYYNYHRVGFSIVTILLYIPMMIQIKSVTNGARGLSDMEKLRRIKSVTVTVFITAIFTVLSIIPTLTSILNVKVNGTTTYFYYILPQINGLVNSVIYTMRYKDLRTATFNLFLCRLKKATGPIASSVHPIPSFGPTAIR</sequence>
<dbReference type="PROSITE" id="PS50262">
    <property type="entry name" value="G_PROTEIN_RECEP_F1_2"/>
    <property type="match status" value="1"/>
</dbReference>
<feature type="transmembrane region" description="Helical" evidence="5">
    <location>
        <begin position="113"/>
        <end position="138"/>
    </location>
</feature>
<evidence type="ECO:0000313" key="8">
    <source>
        <dbReference type="WBParaSite" id="PSAMB.scaffold3465size18184.g21608.t1"/>
    </source>
</evidence>
<feature type="transmembrane region" description="Helical" evidence="5">
    <location>
        <begin position="201"/>
        <end position="221"/>
    </location>
</feature>
<feature type="transmembrane region" description="Helical" evidence="5">
    <location>
        <begin position="31"/>
        <end position="51"/>
    </location>
</feature>
<feature type="transmembrane region" description="Helical" evidence="5">
    <location>
        <begin position="150"/>
        <end position="176"/>
    </location>
</feature>
<dbReference type="SMART" id="SM01381">
    <property type="entry name" value="7TM_GPCR_Srsx"/>
    <property type="match status" value="1"/>
</dbReference>
<reference evidence="8" key="1">
    <citation type="submission" date="2022-11" db="UniProtKB">
        <authorList>
            <consortium name="WormBaseParasite"/>
        </authorList>
    </citation>
    <scope>IDENTIFICATION</scope>
</reference>
<feature type="transmembrane region" description="Helical" evidence="5">
    <location>
        <begin position="63"/>
        <end position="82"/>
    </location>
</feature>
<evidence type="ECO:0000256" key="4">
    <source>
        <dbReference type="ARBA" id="ARBA00023136"/>
    </source>
</evidence>
<keyword evidence="2 5" id="KW-0812">Transmembrane</keyword>
<dbReference type="Gene3D" id="1.20.1070.10">
    <property type="entry name" value="Rhodopsin 7-helix transmembrane proteins"/>
    <property type="match status" value="1"/>
</dbReference>
<feature type="domain" description="G-protein coupled receptors family 1 profile" evidence="6">
    <location>
        <begin position="43"/>
        <end position="293"/>
    </location>
</feature>
<dbReference type="InterPro" id="IPR017452">
    <property type="entry name" value="GPCR_Rhodpsn_7TM"/>
</dbReference>
<keyword evidence="3 5" id="KW-1133">Transmembrane helix</keyword>
<organism evidence="7 8">
    <name type="scientific">Plectus sambesii</name>
    <dbReference type="NCBI Taxonomy" id="2011161"/>
    <lineage>
        <taxon>Eukaryota</taxon>
        <taxon>Metazoa</taxon>
        <taxon>Ecdysozoa</taxon>
        <taxon>Nematoda</taxon>
        <taxon>Chromadorea</taxon>
        <taxon>Plectida</taxon>
        <taxon>Plectina</taxon>
        <taxon>Plectoidea</taxon>
        <taxon>Plectidae</taxon>
        <taxon>Plectus</taxon>
    </lineage>
</organism>
<evidence type="ECO:0000256" key="1">
    <source>
        <dbReference type="ARBA" id="ARBA00004370"/>
    </source>
</evidence>
<dbReference type="GO" id="GO:0004930">
    <property type="term" value="F:G protein-coupled receptor activity"/>
    <property type="evidence" value="ECO:0007669"/>
    <property type="project" value="InterPro"/>
</dbReference>
<keyword evidence="4 5" id="KW-0472">Membrane</keyword>
<evidence type="ECO:0000313" key="7">
    <source>
        <dbReference type="Proteomes" id="UP000887566"/>
    </source>
</evidence>
<evidence type="ECO:0000259" key="6">
    <source>
        <dbReference type="PROSITE" id="PS50262"/>
    </source>
</evidence>
<accession>A0A914WAH5</accession>
<comment type="subcellular location">
    <subcellularLocation>
        <location evidence="1">Membrane</location>
    </subcellularLocation>
</comment>
<dbReference type="InterPro" id="IPR000276">
    <property type="entry name" value="GPCR_Rhodpsn"/>
</dbReference>
<dbReference type="PANTHER" id="PTHR23360:SF26">
    <property type="entry name" value="G-PROTEIN COUPLED RECEPTORS FAMILY 1 PROFILE DOMAIN-CONTAINING PROTEIN"/>
    <property type="match status" value="1"/>
</dbReference>
<dbReference type="PANTHER" id="PTHR23360">
    <property type="entry name" value="G-PROTEIN COUPLED RECEPTORS FAMILY 1 PROFILE DOMAIN-CONTAINING PROTEIN-RELATED"/>
    <property type="match status" value="1"/>
</dbReference>
<keyword evidence="7" id="KW-1185">Reference proteome</keyword>
<dbReference type="Proteomes" id="UP000887566">
    <property type="component" value="Unplaced"/>
</dbReference>
<dbReference type="GO" id="GO:0016020">
    <property type="term" value="C:membrane"/>
    <property type="evidence" value="ECO:0007669"/>
    <property type="project" value="UniProtKB-SubCell"/>
</dbReference>
<dbReference type="Pfam" id="PF10320">
    <property type="entry name" value="7TM_GPCR_Srsx"/>
    <property type="match status" value="1"/>
</dbReference>
<dbReference type="WBParaSite" id="PSAMB.scaffold3465size18184.g21608.t1">
    <property type="protein sequence ID" value="PSAMB.scaffold3465size18184.g21608.t1"/>
    <property type="gene ID" value="PSAMB.scaffold3465size18184.g21608"/>
</dbReference>
<evidence type="ECO:0000256" key="3">
    <source>
        <dbReference type="ARBA" id="ARBA00022989"/>
    </source>
</evidence>
<evidence type="ECO:0000256" key="5">
    <source>
        <dbReference type="SAM" id="Phobius"/>
    </source>
</evidence>
<dbReference type="InterPro" id="IPR047130">
    <property type="entry name" value="7TM_GPCR_Srsx_nematod"/>
</dbReference>
<evidence type="ECO:0000256" key="2">
    <source>
        <dbReference type="ARBA" id="ARBA00022692"/>
    </source>
</evidence>
<feature type="transmembrane region" description="Helical" evidence="5">
    <location>
        <begin position="276"/>
        <end position="295"/>
    </location>
</feature>